<feature type="transmembrane region" description="Helical" evidence="1">
    <location>
        <begin position="38"/>
        <end position="61"/>
    </location>
</feature>
<keyword evidence="6" id="KW-1185">Reference proteome</keyword>
<keyword evidence="1" id="KW-0812">Transmembrane</keyword>
<comment type="caution">
    <text evidence="4">The sequence shown here is derived from an EMBL/GenBank/DDBJ whole genome shotgun (WGS) entry which is preliminary data.</text>
</comment>
<reference evidence="5 6" key="1">
    <citation type="submission" date="2015-09" db="EMBL/GenBank/DDBJ databases">
        <title>Genome Sequences of Mycobacterium immunogenum Isolates, Recuperated from a Chloraminated Drinking Water Distribution System Simulator Subjected to Episodes of Nitrification.</title>
        <authorList>
            <person name="Gomez-Alvarez V."/>
            <person name="Revetta R.P."/>
        </authorList>
    </citation>
    <scope>NUCLEOTIDE SEQUENCE [LARGE SCALE GENOMIC DNA]</scope>
    <source>
        <strain evidence="2 5">H008</strain>
        <strain evidence="3 6">H076</strain>
    </source>
</reference>
<dbReference type="STRING" id="83262.BAB75_23515"/>
<dbReference type="Proteomes" id="UP000037962">
    <property type="component" value="Unassembled WGS sequence"/>
</dbReference>
<dbReference type="EMBL" id="LJFS01000004">
    <property type="protein sequence ID" value="KPG36272.1"/>
    <property type="molecule type" value="Genomic_DNA"/>
</dbReference>
<evidence type="ECO:0000313" key="2">
    <source>
        <dbReference type="EMBL" id="KPG10590.1"/>
    </source>
</evidence>
<sequence>MWGELLGLAFMVSLNPMLLGLVLVVISRPRPVQNLLAFWVGALIVNVPAFVISLFALHLVPSFASFAKNLTTADPGSSVKPLQFGTGVLALAVAVWIAVRLRARKREPQPVASGSGGEASVLVLEDEEPSAASRPAGPIRRVIKDLGGRIQRLLGRGKNAWENGSLWVALVLGIGYMPPPPLVLLVDTLVVGSGAAMGTQVIAVLVFIFVELILFEIALFSYVLAPAKTQAVLEPVHRWAEARRSEILLVIFAVLGLWQLLIGLGVV</sequence>
<reference evidence="4 7" key="2">
    <citation type="submission" date="2016-01" db="EMBL/GenBank/DDBJ databases">
        <title>Mycobacterium immunogenum strain CD11_6 genome sequencing and assembly.</title>
        <authorList>
            <person name="Kaur G."/>
            <person name="Nair G.R."/>
            <person name="Mayilraj S."/>
        </authorList>
    </citation>
    <scope>NUCLEOTIDE SEQUENCE [LARGE SCALE GENOMIC DNA]</scope>
    <source>
        <strain evidence="4 7">CD11-6</strain>
    </source>
</reference>
<feature type="transmembrane region" description="Helical" evidence="1">
    <location>
        <begin position="6"/>
        <end position="26"/>
    </location>
</feature>
<evidence type="ECO:0000313" key="6">
    <source>
        <dbReference type="Proteomes" id="UP000037962"/>
    </source>
</evidence>
<dbReference type="GeneID" id="45766841"/>
<evidence type="ECO:0000313" key="5">
    <source>
        <dbReference type="Proteomes" id="UP000037843"/>
    </source>
</evidence>
<dbReference type="PATRIC" id="fig|83262.10.peg.1224"/>
<name>A0A0N1LXM3_9MYCO</name>
<dbReference type="Proteomes" id="UP000186919">
    <property type="component" value="Unassembled WGS sequence"/>
</dbReference>
<dbReference type="AlphaFoldDB" id="A0A0N1LXM3"/>
<organism evidence="4 7">
    <name type="scientific">Mycobacteroides immunogenum</name>
    <dbReference type="NCBI Taxonomy" id="83262"/>
    <lineage>
        <taxon>Bacteria</taxon>
        <taxon>Bacillati</taxon>
        <taxon>Actinomycetota</taxon>
        <taxon>Actinomycetes</taxon>
        <taxon>Mycobacteriales</taxon>
        <taxon>Mycobacteriaceae</taxon>
        <taxon>Mycobacteroides</taxon>
    </lineage>
</organism>
<evidence type="ECO:0000313" key="7">
    <source>
        <dbReference type="Proteomes" id="UP000186919"/>
    </source>
</evidence>
<keyword evidence="1" id="KW-0472">Membrane</keyword>
<dbReference type="InterPro" id="IPR021315">
    <property type="entry name" value="Gap/Sap"/>
</dbReference>
<dbReference type="KEGG" id="miz:BAB75_23515"/>
<accession>A0A0N1LXM3</accession>
<dbReference type="RefSeq" id="WP_043076674.1">
    <property type="nucleotide sequence ID" value="NZ_CP011530.1"/>
</dbReference>
<feature type="transmembrane region" description="Helical" evidence="1">
    <location>
        <begin position="81"/>
        <end position="99"/>
    </location>
</feature>
<evidence type="ECO:0000313" key="3">
    <source>
        <dbReference type="EMBL" id="KPG36272.1"/>
    </source>
</evidence>
<feature type="transmembrane region" description="Helical" evidence="1">
    <location>
        <begin position="160"/>
        <end position="177"/>
    </location>
</feature>
<dbReference type="Pfam" id="PF11139">
    <property type="entry name" value="SfLAP"/>
    <property type="match status" value="1"/>
</dbReference>
<protein>
    <recommendedName>
        <fullName evidence="8">Gap protein</fullName>
    </recommendedName>
</protein>
<dbReference type="EMBL" id="LJFO01000007">
    <property type="protein sequence ID" value="KPG10590.1"/>
    <property type="molecule type" value="Genomic_DNA"/>
</dbReference>
<evidence type="ECO:0000256" key="1">
    <source>
        <dbReference type="SAM" id="Phobius"/>
    </source>
</evidence>
<dbReference type="OrthoDB" id="4627516at2"/>
<keyword evidence="1" id="KW-1133">Transmembrane helix</keyword>
<proteinExistence type="predicted"/>
<dbReference type="EMBL" id="LQYE01000001">
    <property type="protein sequence ID" value="OAT70326.1"/>
    <property type="molecule type" value="Genomic_DNA"/>
</dbReference>
<dbReference type="Proteomes" id="UP000037843">
    <property type="component" value="Unassembled WGS sequence"/>
</dbReference>
<evidence type="ECO:0008006" key="8">
    <source>
        <dbReference type="Google" id="ProtNLM"/>
    </source>
</evidence>
<feature type="transmembrane region" description="Helical" evidence="1">
    <location>
        <begin position="197"/>
        <end position="225"/>
    </location>
</feature>
<evidence type="ECO:0000313" key="4">
    <source>
        <dbReference type="EMBL" id="OAT70326.1"/>
    </source>
</evidence>
<feature type="transmembrane region" description="Helical" evidence="1">
    <location>
        <begin position="246"/>
        <end position="266"/>
    </location>
</feature>
<gene>
    <name evidence="2" type="ORF">AN908_14770</name>
    <name evidence="3" type="ORF">AN912_04305</name>
    <name evidence="4" type="ORF">AWB85_02870</name>
</gene>